<dbReference type="AlphaFoldDB" id="A0A0L0EVH2"/>
<dbReference type="PATRIC" id="fig|43658.6.peg.5468"/>
<feature type="chain" id="PRO_5005538409" description="Haem-binding uptake Tiki superfamily ChaN domain-containing protein" evidence="1">
    <location>
        <begin position="19"/>
        <end position="361"/>
    </location>
</feature>
<dbReference type="InterPro" id="IPR007314">
    <property type="entry name" value="Cofac_haem-bd_dom"/>
</dbReference>
<proteinExistence type="predicted"/>
<keyword evidence="1" id="KW-0732">Signal</keyword>
<organism evidence="3 4">
    <name type="scientific">Pseudoalteromonas rubra</name>
    <dbReference type="NCBI Taxonomy" id="43658"/>
    <lineage>
        <taxon>Bacteria</taxon>
        <taxon>Pseudomonadati</taxon>
        <taxon>Pseudomonadota</taxon>
        <taxon>Gammaproteobacteria</taxon>
        <taxon>Alteromonadales</taxon>
        <taxon>Pseudoalteromonadaceae</taxon>
        <taxon>Pseudoalteromonas</taxon>
    </lineage>
</organism>
<evidence type="ECO:0000256" key="1">
    <source>
        <dbReference type="SAM" id="SignalP"/>
    </source>
</evidence>
<comment type="caution">
    <text evidence="3">The sequence shown here is derived from an EMBL/GenBank/DDBJ whole genome shotgun (WGS) entry which is preliminary data.</text>
</comment>
<evidence type="ECO:0000313" key="3">
    <source>
        <dbReference type="EMBL" id="KNC68409.1"/>
    </source>
</evidence>
<reference evidence="4" key="1">
    <citation type="submission" date="2015-07" db="EMBL/GenBank/DDBJ databases">
        <title>Draft genome sequence of a Pseudoalteromonas rubra strain, OCN096, isolated from Kaneohe Bay, Oahu, Hawaii.</title>
        <authorList>
            <person name="Beurmann S."/>
            <person name="Ushijima B."/>
            <person name="Belcaid M."/>
            <person name="Callahan S.M."/>
            <person name="Aeby G.S."/>
        </authorList>
    </citation>
    <scope>NUCLEOTIDE SEQUENCE [LARGE SCALE GENOMIC DNA]</scope>
    <source>
        <strain evidence="4">OCN096</strain>
    </source>
</reference>
<name>A0A0L0EVH2_9GAMM</name>
<dbReference type="PROSITE" id="PS51257">
    <property type="entry name" value="PROKAR_LIPOPROTEIN"/>
    <property type="match status" value="1"/>
</dbReference>
<accession>A0A0L0EVH2</accession>
<dbReference type="SUPFAM" id="SSF159501">
    <property type="entry name" value="EreA/ChaN-like"/>
    <property type="match status" value="1"/>
</dbReference>
<dbReference type="Gene3D" id="3.40.50.11550">
    <property type="match status" value="1"/>
</dbReference>
<gene>
    <name evidence="3" type="ORF">AC626_05000</name>
</gene>
<dbReference type="CDD" id="cd14727">
    <property type="entry name" value="ChanN-like"/>
    <property type="match status" value="1"/>
</dbReference>
<evidence type="ECO:0000313" key="4">
    <source>
        <dbReference type="Proteomes" id="UP000036850"/>
    </source>
</evidence>
<sequence length="361" mass="40293">MNKLCTACIAITFTFLSACSSQHNSSPSQKLVATKAGWQLTRPLVNLYDYELIDVRSGKPVVVDLSFNNGGLLDYDVVFIGENHGHPGNHLAQAAIYHRMLDSGEKVILSMEQFERDVQPIVDDYLAGKIGEWPLRHFGRAWENYKSSYRPLVEMAKQHDLPVIAANAPKDIVVCIGREGLSVLDKVPAQRKNQIASSFYMPEEGAYFEKFTGLMNKKLKSISSDNDPKRVKPNLNSYHAQVVRDDTMAESIDKALAAHPEHKLVHLNGHFHSASGLGTVERLKLRGNSKTAVIQPVMVSDANSPSFNDKDIETGDYLLLIYALPEQVKTAKNRKVWMKNVYKRSEHDCSFGNNHAKSQGA</sequence>
<evidence type="ECO:0000259" key="2">
    <source>
        <dbReference type="Pfam" id="PF04187"/>
    </source>
</evidence>
<dbReference type="Proteomes" id="UP000036850">
    <property type="component" value="Unassembled WGS sequence"/>
</dbReference>
<dbReference type="OrthoDB" id="1680202at2"/>
<feature type="domain" description="Haem-binding uptake Tiki superfamily ChaN" evidence="2">
    <location>
        <begin position="72"/>
        <end position="283"/>
    </location>
</feature>
<dbReference type="Pfam" id="PF04187">
    <property type="entry name" value="Cofac_haem_bdg"/>
    <property type="match status" value="1"/>
</dbReference>
<dbReference type="EMBL" id="LFZX01000024">
    <property type="protein sequence ID" value="KNC68409.1"/>
    <property type="molecule type" value="Genomic_DNA"/>
</dbReference>
<feature type="signal peptide" evidence="1">
    <location>
        <begin position="1"/>
        <end position="18"/>
    </location>
</feature>
<protein>
    <recommendedName>
        <fullName evidence="2">Haem-binding uptake Tiki superfamily ChaN domain-containing protein</fullName>
    </recommendedName>
</protein>